<dbReference type="InterPro" id="IPR029044">
    <property type="entry name" value="Nucleotide-diphossugar_trans"/>
</dbReference>
<dbReference type="PANTHER" id="PTHR43179:SF12">
    <property type="entry name" value="GALACTOFURANOSYLTRANSFERASE GLFT2"/>
    <property type="match status" value="1"/>
</dbReference>
<dbReference type="Proteomes" id="UP000886198">
    <property type="component" value="Unassembled WGS sequence"/>
</dbReference>
<dbReference type="PANTHER" id="PTHR43179">
    <property type="entry name" value="RHAMNOSYLTRANSFERASE WBBL"/>
    <property type="match status" value="1"/>
</dbReference>
<dbReference type="AlphaFoldDB" id="A0A7C1CTZ5"/>
<keyword evidence="3" id="KW-0808">Transferase</keyword>
<reference evidence="4" key="1">
    <citation type="journal article" date="2020" name="mSystems">
        <title>Genome- and Community-Level Interaction Insights into Carbon Utilization and Element Cycling Functions of Hydrothermarchaeota in Hydrothermal Sediment.</title>
        <authorList>
            <person name="Zhou Z."/>
            <person name="Liu Y."/>
            <person name="Xu W."/>
            <person name="Pan J."/>
            <person name="Luo Z.H."/>
            <person name="Li M."/>
        </authorList>
    </citation>
    <scope>NUCLEOTIDE SEQUENCE [LARGE SCALE GENOMIC DNA]</scope>
    <source>
        <strain evidence="4">SpSt-1179</strain>
    </source>
</reference>
<dbReference type="Gene3D" id="3.90.550.10">
    <property type="entry name" value="Spore Coat Polysaccharide Biosynthesis Protein SpsA, Chain A"/>
    <property type="match status" value="1"/>
</dbReference>
<keyword evidence="2" id="KW-0328">Glycosyltransferase</keyword>
<evidence type="ECO:0000256" key="1">
    <source>
        <dbReference type="ARBA" id="ARBA00006739"/>
    </source>
</evidence>
<sequence length="316" mass="36958">MERDTVAVILNWNNADMTIMLLKNIMGVGENCDVIVVDNNSCVEERERLQEFFSREGNSFYSESQIDQILERQDKLLLLLNDNYGYAKGNNFGLRLASRLKYEYAVISNNDIEIVSPLIDDLKRILESHQDIAVVGPMISAPGRNDGPFDKLGMRLMFWRPAFYPFHWLTFHISRLLRLNRPGSKEIEKEELTFPYCISGSFMMARMSSLEKVDYFDENTFLYCEEMILAEKLLEKDLRMAYLPGKEVKHQHGASTARLDADISKLEFKSRLYYFGRYRGFGKVRIAMLKVASWVYKRIWFPLFQTSKRTLRGVRE</sequence>
<gene>
    <name evidence="4" type="ORF">ENN47_00225</name>
</gene>
<dbReference type="SUPFAM" id="SSF53448">
    <property type="entry name" value="Nucleotide-diphospho-sugar transferases"/>
    <property type="match status" value="1"/>
</dbReference>
<dbReference type="EMBL" id="DSBT01000010">
    <property type="protein sequence ID" value="HDP76616.1"/>
    <property type="molecule type" value="Genomic_DNA"/>
</dbReference>
<dbReference type="GO" id="GO:0016757">
    <property type="term" value="F:glycosyltransferase activity"/>
    <property type="evidence" value="ECO:0007669"/>
    <property type="project" value="UniProtKB-KW"/>
</dbReference>
<protein>
    <recommendedName>
        <fullName evidence="5">Glycosyltransferase family 2 protein</fullName>
    </recommendedName>
</protein>
<comment type="similarity">
    <text evidence="1">Belongs to the glycosyltransferase 2 family.</text>
</comment>
<accession>A0A7C1CTZ5</accession>
<name>A0A7C1CTZ5_9BACT</name>
<proteinExistence type="inferred from homology"/>
<evidence type="ECO:0000256" key="2">
    <source>
        <dbReference type="ARBA" id="ARBA00022676"/>
    </source>
</evidence>
<evidence type="ECO:0000313" key="4">
    <source>
        <dbReference type="EMBL" id="HDP76616.1"/>
    </source>
</evidence>
<evidence type="ECO:0000256" key="3">
    <source>
        <dbReference type="ARBA" id="ARBA00022679"/>
    </source>
</evidence>
<comment type="caution">
    <text evidence="4">The sequence shown here is derived from an EMBL/GenBank/DDBJ whole genome shotgun (WGS) entry which is preliminary data.</text>
</comment>
<organism evidence="4">
    <name type="scientific">Mesotoga infera</name>
    <dbReference type="NCBI Taxonomy" id="1236046"/>
    <lineage>
        <taxon>Bacteria</taxon>
        <taxon>Thermotogati</taxon>
        <taxon>Thermotogota</taxon>
        <taxon>Thermotogae</taxon>
        <taxon>Kosmotogales</taxon>
        <taxon>Kosmotogaceae</taxon>
        <taxon>Mesotoga</taxon>
    </lineage>
</organism>
<evidence type="ECO:0008006" key="5">
    <source>
        <dbReference type="Google" id="ProtNLM"/>
    </source>
</evidence>